<keyword evidence="3 7" id="KW-0223">Dioxygenase</keyword>
<comment type="caution">
    <text evidence="7">The sequence shown here is derived from an EMBL/GenBank/DDBJ whole genome shotgun (WGS) entry which is preliminary data.</text>
</comment>
<dbReference type="InterPro" id="IPR051323">
    <property type="entry name" value="AtsK-like"/>
</dbReference>
<evidence type="ECO:0000256" key="2">
    <source>
        <dbReference type="ARBA" id="ARBA00022723"/>
    </source>
</evidence>
<dbReference type="AlphaFoldDB" id="A0A292ZKS2"/>
<evidence type="ECO:0000313" key="8">
    <source>
        <dbReference type="Proteomes" id="UP000221538"/>
    </source>
</evidence>
<dbReference type="GO" id="GO:0005737">
    <property type="term" value="C:cytoplasm"/>
    <property type="evidence" value="ECO:0007669"/>
    <property type="project" value="TreeGrafter"/>
</dbReference>
<protein>
    <submittedName>
        <fullName evidence="7">Alpha-ketoglutarate-dependent taurine dioxygenase</fullName>
        <ecNumber evidence="7">1.14.11.17</ecNumber>
    </submittedName>
</protein>
<dbReference type="EC" id="1.14.11.17" evidence="7"/>
<keyword evidence="2" id="KW-0479">Metal-binding</keyword>
<dbReference type="PANTHER" id="PTHR30468">
    <property type="entry name" value="ALPHA-KETOGLUTARATE-DEPENDENT SULFONATE DIOXYGENASE"/>
    <property type="match status" value="1"/>
</dbReference>
<evidence type="ECO:0000313" key="7">
    <source>
        <dbReference type="EMBL" id="GAY23708.1"/>
    </source>
</evidence>
<keyword evidence="5" id="KW-0408">Iron</keyword>
<evidence type="ECO:0000256" key="5">
    <source>
        <dbReference type="ARBA" id="ARBA00023004"/>
    </source>
</evidence>
<dbReference type="GO" id="GO:0000908">
    <property type="term" value="F:taurine dioxygenase activity"/>
    <property type="evidence" value="ECO:0007669"/>
    <property type="project" value="UniProtKB-EC"/>
</dbReference>
<organism evidence="7 8">
    <name type="scientific">Sphingobium fuliginis (strain ATCC 27551)</name>
    <dbReference type="NCBI Taxonomy" id="336203"/>
    <lineage>
        <taxon>Bacteria</taxon>
        <taxon>Pseudomonadati</taxon>
        <taxon>Pseudomonadota</taxon>
        <taxon>Alphaproteobacteria</taxon>
        <taxon>Sphingomonadales</taxon>
        <taxon>Sphingomonadaceae</taxon>
        <taxon>Sphingobium</taxon>
    </lineage>
</organism>
<dbReference type="Gene3D" id="3.60.130.10">
    <property type="entry name" value="Clavaminate synthase-like"/>
    <property type="match status" value="1"/>
</dbReference>
<proteinExistence type="inferred from homology"/>
<evidence type="ECO:0000256" key="4">
    <source>
        <dbReference type="ARBA" id="ARBA00023002"/>
    </source>
</evidence>
<name>A0A292ZKS2_SPHSA</name>
<keyword evidence="4 7" id="KW-0560">Oxidoreductase</keyword>
<dbReference type="InterPro" id="IPR042098">
    <property type="entry name" value="TauD-like_sf"/>
</dbReference>
<dbReference type="InterPro" id="IPR003819">
    <property type="entry name" value="TauD/TfdA-like"/>
</dbReference>
<dbReference type="Proteomes" id="UP000221538">
    <property type="component" value="Unassembled WGS sequence"/>
</dbReference>
<feature type="domain" description="TauD/TfdA-like" evidence="6">
    <location>
        <begin position="33"/>
        <end position="291"/>
    </location>
</feature>
<evidence type="ECO:0000256" key="1">
    <source>
        <dbReference type="ARBA" id="ARBA00005896"/>
    </source>
</evidence>
<dbReference type="SUPFAM" id="SSF51197">
    <property type="entry name" value="Clavaminate synthase-like"/>
    <property type="match status" value="1"/>
</dbReference>
<dbReference type="GO" id="GO:0046872">
    <property type="term" value="F:metal ion binding"/>
    <property type="evidence" value="ECO:0007669"/>
    <property type="project" value="UniProtKB-KW"/>
</dbReference>
<comment type="similarity">
    <text evidence="1">Belongs to the TfdA dioxygenase family.</text>
</comment>
<accession>A0A292ZKS2</accession>
<gene>
    <name evidence="7" type="ORF">SFOMI_4286</name>
</gene>
<evidence type="ECO:0000259" key="6">
    <source>
        <dbReference type="Pfam" id="PF02668"/>
    </source>
</evidence>
<dbReference type="Pfam" id="PF02668">
    <property type="entry name" value="TauD"/>
    <property type="match status" value="1"/>
</dbReference>
<dbReference type="PANTHER" id="PTHR30468:SF1">
    <property type="entry name" value="ALPHA-KETOGLUTARATE-DEPENDENT SULFONATE DIOXYGENASE"/>
    <property type="match status" value="1"/>
</dbReference>
<sequence>MVLHGNRPATLKGDDMSSAAADILDRADGIIGIRPLQPTIGAEIDGVDLSRPLSPGQRDAIRAALLRYKVVFFRDQPLTNEQHAAFAAAFGPLYTHPSTTADSRIAPIHKIAAADAARYEKRIHRDVRPGDAYHSDTSWRLVPTWGAVLRAVTLPDVGGDTIWVDAHLAYEGLSDDVKARLEGLHVTHDFREALVGAGHDYPIVAHPVVRTHRETGQKILWVNYTQRPQILGVELAESRELLEEIVRQYKRPEYQVRFSWRPNSVAFWDNRAAVHYAVRNYGDFPRVLERILIADEPLYANL</sequence>
<dbReference type="EMBL" id="BEWI01000032">
    <property type="protein sequence ID" value="GAY23708.1"/>
    <property type="molecule type" value="Genomic_DNA"/>
</dbReference>
<reference evidence="7 8" key="2">
    <citation type="journal article" date="2013" name="Environ. Sci. Technol.">
        <title>The 4-tert-butylphenol-utilizing bacterium Sphingobium fuliginis OMI can degrade bisphenols via phenolic ring hydroxylation and meta-cleavage pathway.</title>
        <authorList>
            <person name="Ogata Y."/>
            <person name="Goda S."/>
            <person name="Toyama T."/>
            <person name="Sei K."/>
            <person name="Ike M."/>
        </authorList>
    </citation>
    <scope>NUCLEOTIDE SEQUENCE [LARGE SCALE GENOMIC DNA]</scope>
    <source>
        <strain evidence="7 8">OMI</strain>
    </source>
</reference>
<reference evidence="7 8" key="1">
    <citation type="journal article" date="2013" name="Biodegradation">
        <title>Occurrence of 4-tert-butylphenol (4-t-BP) biodegradation in an aquatic sample caused by the presence of Spirodela polyrrhiza and isolation of a 4-t-BP-utilizing bacterium.</title>
        <authorList>
            <person name="Ogata Y."/>
            <person name="Toyama T."/>
            <person name="Yu N."/>
            <person name="Wang X."/>
            <person name="Sei K."/>
            <person name="Ike M."/>
        </authorList>
    </citation>
    <scope>NUCLEOTIDE SEQUENCE [LARGE SCALE GENOMIC DNA]</scope>
    <source>
        <strain evidence="7 8">OMI</strain>
    </source>
</reference>
<evidence type="ECO:0000256" key="3">
    <source>
        <dbReference type="ARBA" id="ARBA00022964"/>
    </source>
</evidence>